<proteinExistence type="predicted"/>
<sequence length="64" mass="6600">MSAAASLASGWCICLLNNASTRSRTLGGAGLADCSSINFRDGSSCEIGYRNRSPGNSESAAEQR</sequence>
<evidence type="ECO:0000313" key="1">
    <source>
        <dbReference type="EMBL" id="MBB5018376.1"/>
    </source>
</evidence>
<protein>
    <submittedName>
        <fullName evidence="1">Uncharacterized protein</fullName>
    </submittedName>
</protein>
<reference evidence="1 2" key="1">
    <citation type="submission" date="2020-08" db="EMBL/GenBank/DDBJ databases">
        <title>Genomic Encyclopedia of Type Strains, Phase IV (KMG-IV): sequencing the most valuable type-strain genomes for metagenomic binning, comparative biology and taxonomic classification.</title>
        <authorList>
            <person name="Goeker M."/>
        </authorList>
    </citation>
    <scope>NUCLEOTIDE SEQUENCE [LARGE SCALE GENOMIC DNA]</scope>
    <source>
        <strain evidence="1 2">DSM 27165</strain>
    </source>
</reference>
<dbReference type="Proteomes" id="UP000575898">
    <property type="component" value="Unassembled WGS sequence"/>
</dbReference>
<gene>
    <name evidence="1" type="ORF">HNQ59_001664</name>
</gene>
<comment type="caution">
    <text evidence="1">The sequence shown here is derived from an EMBL/GenBank/DDBJ whole genome shotgun (WGS) entry which is preliminary data.</text>
</comment>
<dbReference type="AlphaFoldDB" id="A0A840MPG0"/>
<accession>A0A840MPG0</accession>
<evidence type="ECO:0000313" key="2">
    <source>
        <dbReference type="Proteomes" id="UP000575898"/>
    </source>
</evidence>
<organism evidence="1 2">
    <name type="scientific">Chitinivorax tropicus</name>
    <dbReference type="NCBI Taxonomy" id="714531"/>
    <lineage>
        <taxon>Bacteria</taxon>
        <taxon>Pseudomonadati</taxon>
        <taxon>Pseudomonadota</taxon>
        <taxon>Betaproteobacteria</taxon>
        <taxon>Chitinivorax</taxon>
    </lineage>
</organism>
<dbReference type="EMBL" id="JACHHY010000008">
    <property type="protein sequence ID" value="MBB5018376.1"/>
    <property type="molecule type" value="Genomic_DNA"/>
</dbReference>
<keyword evidence="2" id="KW-1185">Reference proteome</keyword>
<name>A0A840MPG0_9PROT</name>